<evidence type="ECO:0000313" key="1">
    <source>
        <dbReference type="EMBL" id="RQW89292.1"/>
    </source>
</evidence>
<organism evidence="1 2">
    <name type="scientific">Micromonospora chalcea</name>
    <dbReference type="NCBI Taxonomy" id="1874"/>
    <lineage>
        <taxon>Bacteria</taxon>
        <taxon>Bacillati</taxon>
        <taxon>Actinomycetota</taxon>
        <taxon>Actinomycetes</taxon>
        <taxon>Micromonosporales</taxon>
        <taxon>Micromonosporaceae</taxon>
        <taxon>Micromonospora</taxon>
    </lineage>
</organism>
<dbReference type="Proteomes" id="UP000274694">
    <property type="component" value="Unassembled WGS sequence"/>
</dbReference>
<keyword evidence="2" id="KW-1185">Reference proteome</keyword>
<dbReference type="EMBL" id="QGTA01000235">
    <property type="protein sequence ID" value="RQW89292.1"/>
    <property type="molecule type" value="Genomic_DNA"/>
</dbReference>
<sequence length="76" mass="8074">MVAQLRPHRPPALFRGTRSVPDVDGDWQGLGLVVRLRFYRRVQGGRFGLATLVDGGLIDGQGLIAGCGCGLGGVDR</sequence>
<name>A0ABX9XYM2_MICCH</name>
<gene>
    <name evidence="1" type="ORF">DLJ60_22920</name>
</gene>
<protein>
    <submittedName>
        <fullName evidence="1">Uncharacterized protein</fullName>
    </submittedName>
</protein>
<evidence type="ECO:0000313" key="2">
    <source>
        <dbReference type="Proteomes" id="UP000274694"/>
    </source>
</evidence>
<comment type="caution">
    <text evidence="1">The sequence shown here is derived from an EMBL/GenBank/DDBJ whole genome shotgun (WGS) entry which is preliminary data.</text>
</comment>
<accession>A0ABX9XYM2</accession>
<proteinExistence type="predicted"/>
<reference evidence="1 2" key="1">
    <citation type="submission" date="2018-05" db="EMBL/GenBank/DDBJ databases">
        <title>Micromonospora from Atacama Desert.</title>
        <authorList>
            <person name="Carro L."/>
            <person name="Goodfellow M."/>
            <person name="Klenk H.-P."/>
        </authorList>
    </citation>
    <scope>NUCLEOTIDE SEQUENCE [LARGE SCALE GENOMIC DNA]</scope>
    <source>
        <strain evidence="1 2">LB41</strain>
    </source>
</reference>